<evidence type="ECO:0008006" key="5">
    <source>
        <dbReference type="Google" id="ProtNLM"/>
    </source>
</evidence>
<evidence type="ECO:0000313" key="3">
    <source>
        <dbReference type="EMBL" id="KYC41742.1"/>
    </source>
</evidence>
<dbReference type="EMBL" id="ANNX02000020">
    <property type="protein sequence ID" value="KYC41742.1"/>
    <property type="molecule type" value="Genomic_DNA"/>
</dbReference>
<dbReference type="InterPro" id="IPR048031">
    <property type="entry name" value="ScyD/ScyE-like"/>
</dbReference>
<feature type="signal peptide" evidence="2">
    <location>
        <begin position="1"/>
        <end position="26"/>
    </location>
</feature>
<dbReference type="OrthoDB" id="476591at2"/>
<evidence type="ECO:0000256" key="1">
    <source>
        <dbReference type="SAM" id="MobiDB-lite"/>
    </source>
</evidence>
<dbReference type="Gene3D" id="2.120.10.30">
    <property type="entry name" value="TolB, C-terminal domain"/>
    <property type="match status" value="1"/>
</dbReference>
<reference evidence="3 4" key="1">
    <citation type="journal article" date="2013" name="Genome Biol. Evol.">
        <title>Genomes of Stigonematalean cyanobacteria (subsection V) and the evolution of oxygenic photosynthesis from prokaryotes to plastids.</title>
        <authorList>
            <person name="Dagan T."/>
            <person name="Roettger M."/>
            <person name="Stucken K."/>
            <person name="Landan G."/>
            <person name="Koch R."/>
            <person name="Major P."/>
            <person name="Gould S.B."/>
            <person name="Goremykin V.V."/>
            <person name="Rippka R."/>
            <person name="Tandeau de Marsac N."/>
            <person name="Gugger M."/>
            <person name="Lockhart P.J."/>
            <person name="Allen J.F."/>
            <person name="Brune I."/>
            <person name="Maus I."/>
            <person name="Puhler A."/>
            <person name="Martin W.F."/>
        </authorList>
    </citation>
    <scope>NUCLEOTIDE SEQUENCE [LARGE SCALE GENOMIC DNA]</scope>
    <source>
        <strain evidence="3 4">PCC 7110</strain>
    </source>
</reference>
<keyword evidence="2" id="KW-0732">Signal</keyword>
<organism evidence="3 4">
    <name type="scientific">Scytonema hofmannii PCC 7110</name>
    <dbReference type="NCBI Taxonomy" id="128403"/>
    <lineage>
        <taxon>Bacteria</taxon>
        <taxon>Bacillati</taxon>
        <taxon>Cyanobacteriota</taxon>
        <taxon>Cyanophyceae</taxon>
        <taxon>Nostocales</taxon>
        <taxon>Scytonemataceae</taxon>
        <taxon>Scytonema</taxon>
    </lineage>
</organism>
<name>A0A139XAU2_9CYAN</name>
<protein>
    <recommendedName>
        <fullName evidence="5">ScyD/ScyE family protein</fullName>
    </recommendedName>
</protein>
<evidence type="ECO:0000256" key="2">
    <source>
        <dbReference type="SAM" id="SignalP"/>
    </source>
</evidence>
<dbReference type="AlphaFoldDB" id="A0A139XAU2"/>
<comment type="caution">
    <text evidence="3">The sequence shown here is derived from an EMBL/GenBank/DDBJ whole genome shotgun (WGS) entry which is preliminary data.</text>
</comment>
<dbReference type="RefSeq" id="WP_017748784.1">
    <property type="nucleotide sequence ID" value="NZ_KQ976354.1"/>
</dbReference>
<feature type="region of interest" description="Disordered" evidence="1">
    <location>
        <begin position="225"/>
        <end position="245"/>
    </location>
</feature>
<accession>A0A139XAU2</accession>
<dbReference type="STRING" id="128403.WA1_17070"/>
<evidence type="ECO:0000313" key="4">
    <source>
        <dbReference type="Proteomes" id="UP000076925"/>
    </source>
</evidence>
<dbReference type="NCBIfam" id="NF033206">
    <property type="entry name" value="ScyE_fam"/>
    <property type="match status" value="1"/>
</dbReference>
<dbReference type="InterPro" id="IPR011042">
    <property type="entry name" value="6-blade_b-propeller_TolB-like"/>
</dbReference>
<dbReference type="SUPFAM" id="SSF101898">
    <property type="entry name" value="NHL repeat"/>
    <property type="match status" value="1"/>
</dbReference>
<proteinExistence type="predicted"/>
<sequence>MKLKHITATLLSFCVVTLSGIKIAEAASFTVIADGLDNAQGLSVGPDGSVYVVEAGKGGSSPCVPPPSGQGDNLCYGASGAVTRIKDRKQERVLTGLPSISGASGAQASGSRDIIFDKTGKPYVLVGLGANPANRDATLGNTDLGKIIAPDFNTNTWTSISDIAGYELTNNPDGENISSSPISFLIDGNNFVLVDSSANTLLSVGTDGSNLQAIAVIPKQTITNPVFPPSNTPSVEPSEVPDSPEPPPIAEFATQAVPTGVTKGPDGAYYVSIYTGFPFPEGGAKIYRVSSDGQPTVYADGFTQLTDLSFDAEGNLYALQYANESAWKGNLEGSLIKVALDGTRTTIVSGDGLQAPGGLAISSDGAIYVTNQSGRPGQGQVLRVNNPKSVPESSSTIGILVLSAFSIYQLRKGKQKALLISTYSHFQVNRPQM</sequence>
<feature type="chain" id="PRO_5007300626" description="ScyD/ScyE family protein" evidence="2">
    <location>
        <begin position="27"/>
        <end position="433"/>
    </location>
</feature>
<keyword evidence="4" id="KW-1185">Reference proteome</keyword>
<dbReference type="Proteomes" id="UP000076925">
    <property type="component" value="Unassembled WGS sequence"/>
</dbReference>
<gene>
    <name evidence="3" type="ORF">WA1_17070</name>
</gene>